<organism evidence="1 2">
    <name type="scientific">Nephila pilipes</name>
    <name type="common">Giant wood spider</name>
    <name type="synonym">Nephila maculata</name>
    <dbReference type="NCBI Taxonomy" id="299642"/>
    <lineage>
        <taxon>Eukaryota</taxon>
        <taxon>Metazoa</taxon>
        <taxon>Ecdysozoa</taxon>
        <taxon>Arthropoda</taxon>
        <taxon>Chelicerata</taxon>
        <taxon>Arachnida</taxon>
        <taxon>Araneae</taxon>
        <taxon>Araneomorphae</taxon>
        <taxon>Entelegynae</taxon>
        <taxon>Araneoidea</taxon>
        <taxon>Nephilidae</taxon>
        <taxon>Nephila</taxon>
    </lineage>
</organism>
<protein>
    <submittedName>
        <fullName evidence="1">Uncharacterized protein F54H12.2</fullName>
    </submittedName>
</protein>
<evidence type="ECO:0000313" key="1">
    <source>
        <dbReference type="EMBL" id="GFT97418.1"/>
    </source>
</evidence>
<name>A0A8X6UCX4_NEPPI</name>
<dbReference type="GO" id="GO:0009263">
    <property type="term" value="P:deoxyribonucleotide biosynthetic process"/>
    <property type="evidence" value="ECO:0007669"/>
    <property type="project" value="InterPro"/>
</dbReference>
<dbReference type="Proteomes" id="UP000887013">
    <property type="component" value="Unassembled WGS sequence"/>
</dbReference>
<comment type="caution">
    <text evidence="1">The sequence shown here is derived from an EMBL/GenBank/DDBJ whole genome shotgun (WGS) entry which is preliminary data.</text>
</comment>
<dbReference type="EMBL" id="BMAW01122090">
    <property type="protein sequence ID" value="GFT97418.1"/>
    <property type="molecule type" value="Genomic_DNA"/>
</dbReference>
<dbReference type="GO" id="GO:0004748">
    <property type="term" value="F:ribonucleoside-diphosphate reductase activity, thioredoxin disulfide as acceptor"/>
    <property type="evidence" value="ECO:0007669"/>
    <property type="project" value="TreeGrafter"/>
</dbReference>
<dbReference type="GO" id="GO:0005829">
    <property type="term" value="C:cytosol"/>
    <property type="evidence" value="ECO:0007669"/>
    <property type="project" value="TreeGrafter"/>
</dbReference>
<gene>
    <name evidence="1" type="primary">F54H12.2_30</name>
    <name evidence="1" type="ORF">NPIL_365561</name>
</gene>
<dbReference type="PANTHER" id="PTHR23409:SF21">
    <property type="entry name" value="CAPSID PROTEIN"/>
    <property type="match status" value="1"/>
</dbReference>
<dbReference type="PANTHER" id="PTHR23409">
    <property type="entry name" value="RIBONUCLEOSIDE-DIPHOSPHATE REDUCTASE SMALL CHAIN"/>
    <property type="match status" value="1"/>
</dbReference>
<dbReference type="OrthoDB" id="6693376at2759"/>
<proteinExistence type="predicted"/>
<reference evidence="1" key="1">
    <citation type="submission" date="2020-08" db="EMBL/GenBank/DDBJ databases">
        <title>Multicomponent nature underlies the extraordinary mechanical properties of spider dragline silk.</title>
        <authorList>
            <person name="Kono N."/>
            <person name="Nakamura H."/>
            <person name="Mori M."/>
            <person name="Yoshida Y."/>
            <person name="Ohtoshi R."/>
            <person name="Malay A.D."/>
            <person name="Moran D.A.P."/>
            <person name="Tomita M."/>
            <person name="Numata K."/>
            <person name="Arakawa K."/>
        </authorList>
    </citation>
    <scope>NUCLEOTIDE SEQUENCE</scope>
</reference>
<accession>A0A8X6UCX4</accession>
<sequence>MVKIVDSTPRSVLEVDIEMSAVFGRMTINKPKVLFEILSRHLAARNMEDLIKFEYDRYTFEVSIILSKYVELHIEKSSGSSLLRKLNLQENAVINPTQKLKVDYIAHDDTRDSFKVIINEYPSFVNSIKHSKDLVINPGIYKTPSDLFNSFQYVQLSLLENSKTKLHVPDYYEIRFAKPLAEMLGFNETLFKSWNYEFKYSLDLSGGITEIFIYSDLVQSHHVGDSYAPLLRIIPCMNEKEDQIVKYYDRLLYFPVRKTYIETIIIELKTSFATYIALSGGKTENAVQLAIDGSAFTEIQLVASLTDNSPLEFFISGNGDQCLDLAHSIFHLKIKVVKKNGTNLQNTDCIAPINYILNTLFSELSVFLSDRQIMNQVNYAYQACMDSSLFSSKTVQETMLTSALFYKDTANRFDTGLANSTNLGFRERQKLSAESKVLDLIGPLHMDVASQARLLPNGVDVRIRLLRHKSEFSLMSPTADFKIVIQSVSLFIRKVNVASSIIIAQEKALEHGLMKFPIRRVYVRTFSLAKGLQSLTISNAFIGPLPS</sequence>
<keyword evidence="2" id="KW-1185">Reference proteome</keyword>
<evidence type="ECO:0000313" key="2">
    <source>
        <dbReference type="Proteomes" id="UP000887013"/>
    </source>
</evidence>
<dbReference type="InterPro" id="IPR000358">
    <property type="entry name" value="RNR_small_fam"/>
</dbReference>
<dbReference type="AlphaFoldDB" id="A0A8X6UCX4"/>